<evidence type="ECO:0000313" key="11">
    <source>
        <dbReference type="EMBL" id="RED64432.1"/>
    </source>
</evidence>
<keyword evidence="4" id="KW-0902">Two-component regulatory system</keyword>
<dbReference type="SMART" id="SM00342">
    <property type="entry name" value="HTH_ARAC"/>
    <property type="match status" value="1"/>
</dbReference>
<dbReference type="Gene3D" id="1.10.10.60">
    <property type="entry name" value="Homeodomain-like"/>
    <property type="match status" value="2"/>
</dbReference>
<evidence type="ECO:0000256" key="2">
    <source>
        <dbReference type="ARBA" id="ARBA00022490"/>
    </source>
</evidence>
<proteinExistence type="predicted"/>
<protein>
    <submittedName>
        <fullName evidence="11">YesN/AraC family two-component response regulator</fullName>
    </submittedName>
</protein>
<dbReference type="InterPro" id="IPR011006">
    <property type="entry name" value="CheY-like_superfamily"/>
</dbReference>
<evidence type="ECO:0000256" key="1">
    <source>
        <dbReference type="ARBA" id="ARBA00004496"/>
    </source>
</evidence>
<evidence type="ECO:0000259" key="9">
    <source>
        <dbReference type="PROSITE" id="PS01124"/>
    </source>
</evidence>
<dbReference type="SUPFAM" id="SSF52172">
    <property type="entry name" value="CheY-like"/>
    <property type="match status" value="1"/>
</dbReference>
<evidence type="ECO:0000256" key="4">
    <source>
        <dbReference type="ARBA" id="ARBA00023012"/>
    </source>
</evidence>
<dbReference type="InterPro" id="IPR009057">
    <property type="entry name" value="Homeodomain-like_sf"/>
</dbReference>
<gene>
    <name evidence="11" type="ORF">DFP98_123104</name>
</gene>
<dbReference type="GO" id="GO:0000160">
    <property type="term" value="P:phosphorelay signal transduction system"/>
    <property type="evidence" value="ECO:0007669"/>
    <property type="project" value="UniProtKB-KW"/>
</dbReference>
<dbReference type="Gene3D" id="3.40.50.2300">
    <property type="match status" value="1"/>
</dbReference>
<dbReference type="EMBL" id="QRDZ01000023">
    <property type="protein sequence ID" value="RED64432.1"/>
    <property type="molecule type" value="Genomic_DNA"/>
</dbReference>
<reference evidence="11 12" key="1">
    <citation type="submission" date="2018-07" db="EMBL/GenBank/DDBJ databases">
        <title>Genomic Encyclopedia of Type Strains, Phase III (KMG-III): the genomes of soil and plant-associated and newly described type strains.</title>
        <authorList>
            <person name="Whitman W."/>
        </authorList>
    </citation>
    <scope>NUCLEOTIDE SEQUENCE [LARGE SCALE GENOMIC DNA]</scope>
    <source>
        <strain evidence="11 12">CECT 7287</strain>
    </source>
</reference>
<feature type="domain" description="Response regulatory" evidence="10">
    <location>
        <begin position="3"/>
        <end position="120"/>
    </location>
</feature>
<dbReference type="InterPro" id="IPR041522">
    <property type="entry name" value="CdaR_GGDEF"/>
</dbReference>
<dbReference type="InterPro" id="IPR001789">
    <property type="entry name" value="Sig_transdc_resp-reg_receiver"/>
</dbReference>
<keyword evidence="7" id="KW-0804">Transcription</keyword>
<evidence type="ECO:0000256" key="3">
    <source>
        <dbReference type="ARBA" id="ARBA00022553"/>
    </source>
</evidence>
<evidence type="ECO:0000313" key="12">
    <source>
        <dbReference type="Proteomes" id="UP000256977"/>
    </source>
</evidence>
<dbReference type="RefSeq" id="WP_116063414.1">
    <property type="nucleotide sequence ID" value="NZ_QRDZ01000023.1"/>
</dbReference>
<keyword evidence="2" id="KW-0963">Cytoplasm</keyword>
<keyword evidence="6" id="KW-0238">DNA-binding</keyword>
<evidence type="ECO:0000256" key="8">
    <source>
        <dbReference type="PROSITE-ProRule" id="PRU00169"/>
    </source>
</evidence>
<evidence type="ECO:0000256" key="7">
    <source>
        <dbReference type="ARBA" id="ARBA00023163"/>
    </source>
</evidence>
<keyword evidence="5" id="KW-0805">Transcription regulation</keyword>
<dbReference type="AlphaFoldDB" id="A0A3D9IRQ2"/>
<dbReference type="GO" id="GO:0043565">
    <property type="term" value="F:sequence-specific DNA binding"/>
    <property type="evidence" value="ECO:0007669"/>
    <property type="project" value="InterPro"/>
</dbReference>
<dbReference type="GO" id="GO:0005737">
    <property type="term" value="C:cytoplasm"/>
    <property type="evidence" value="ECO:0007669"/>
    <property type="project" value="UniProtKB-SubCell"/>
</dbReference>
<dbReference type="InterPro" id="IPR018060">
    <property type="entry name" value="HTH_AraC"/>
</dbReference>
<sequence>MYKVLIADDEEWTLKALRLIVDWSRFDMVIAGEANNGADAARLYRQIRPDLVVSDIRMPGLNGIELLKRIRGEDKRSAVVFISAHSDFAYAQQALSLGAADYLLKPITQAGMEQMLAKVKERLQEERQIRSKLENYEALRLIEELTGARSLTPNLGQRLAQAGFSPESGYFRCAVVRTNSRAISALYVETETANRSYGAASLAIPTGPGRWLVVVQFDRTAKGEPYSRWKRIFGRCANEGATIGLSELCDDWSSFREAYRQAQAMAKQAFVTGRPGMYSYRDPGPIVRKLARLLQSAKQPAQLEALIERIGEASKVRWNLEVLTKLYNMANAQLDKLVDPTESFVPVGEEELTETFADGPDVFRYLKSRFVREAANPDKAPSHKTVQQIVNEIREHYNRKITLSEMAERYHINLSYLSLLFKQETGKTFLQYLLDIRMDKAEELLKSGELSTYEICERVGYDDYFHFIKQFKKAKKTTPGEFRKSVSEPR</sequence>
<dbReference type="PROSITE" id="PS01124">
    <property type="entry name" value="HTH_ARAC_FAMILY_2"/>
    <property type="match status" value="1"/>
</dbReference>
<evidence type="ECO:0000259" key="10">
    <source>
        <dbReference type="PROSITE" id="PS50110"/>
    </source>
</evidence>
<dbReference type="Proteomes" id="UP000256977">
    <property type="component" value="Unassembled WGS sequence"/>
</dbReference>
<feature type="modified residue" description="4-aspartylphosphate" evidence="8">
    <location>
        <position position="55"/>
    </location>
</feature>
<organism evidence="11 12">
    <name type="scientific">Cohnella phaseoli</name>
    <dbReference type="NCBI Taxonomy" id="456490"/>
    <lineage>
        <taxon>Bacteria</taxon>
        <taxon>Bacillati</taxon>
        <taxon>Bacillota</taxon>
        <taxon>Bacilli</taxon>
        <taxon>Bacillales</taxon>
        <taxon>Paenibacillaceae</taxon>
        <taxon>Cohnella</taxon>
    </lineage>
</organism>
<dbReference type="Pfam" id="PF00072">
    <property type="entry name" value="Response_reg"/>
    <property type="match status" value="1"/>
</dbReference>
<dbReference type="SUPFAM" id="SSF46689">
    <property type="entry name" value="Homeodomain-like"/>
    <property type="match status" value="2"/>
</dbReference>
<comment type="caution">
    <text evidence="11">The sequence shown here is derived from an EMBL/GenBank/DDBJ whole genome shotgun (WGS) entry which is preliminary data.</text>
</comment>
<dbReference type="GO" id="GO:0003700">
    <property type="term" value="F:DNA-binding transcription factor activity"/>
    <property type="evidence" value="ECO:0007669"/>
    <property type="project" value="InterPro"/>
</dbReference>
<evidence type="ECO:0000256" key="5">
    <source>
        <dbReference type="ARBA" id="ARBA00023015"/>
    </source>
</evidence>
<keyword evidence="3 8" id="KW-0597">Phosphoprotein</keyword>
<keyword evidence="12" id="KW-1185">Reference proteome</keyword>
<evidence type="ECO:0000256" key="6">
    <source>
        <dbReference type="ARBA" id="ARBA00023125"/>
    </source>
</evidence>
<dbReference type="CDD" id="cd17536">
    <property type="entry name" value="REC_YesN-like"/>
    <property type="match status" value="1"/>
</dbReference>
<dbReference type="InterPro" id="IPR051552">
    <property type="entry name" value="HptR"/>
</dbReference>
<name>A0A3D9IRQ2_9BACL</name>
<dbReference type="PROSITE" id="PS50110">
    <property type="entry name" value="RESPONSE_REGULATORY"/>
    <property type="match status" value="1"/>
</dbReference>
<comment type="subcellular location">
    <subcellularLocation>
        <location evidence="1">Cytoplasm</location>
    </subcellularLocation>
</comment>
<dbReference type="PANTHER" id="PTHR42713:SF3">
    <property type="entry name" value="TRANSCRIPTIONAL REGULATORY PROTEIN HPTR"/>
    <property type="match status" value="1"/>
</dbReference>
<feature type="domain" description="HTH araC/xylS-type" evidence="9">
    <location>
        <begin position="387"/>
        <end position="485"/>
    </location>
</feature>
<dbReference type="OrthoDB" id="342399at2"/>
<dbReference type="Pfam" id="PF12833">
    <property type="entry name" value="HTH_18"/>
    <property type="match status" value="1"/>
</dbReference>
<dbReference type="SMART" id="SM00448">
    <property type="entry name" value="REC"/>
    <property type="match status" value="1"/>
</dbReference>
<dbReference type="PANTHER" id="PTHR42713">
    <property type="entry name" value="HISTIDINE KINASE-RELATED"/>
    <property type="match status" value="1"/>
</dbReference>
<dbReference type="Pfam" id="PF17853">
    <property type="entry name" value="GGDEF_2"/>
    <property type="match status" value="1"/>
</dbReference>
<accession>A0A3D9IRQ2</accession>